<dbReference type="Pfam" id="PF00534">
    <property type="entry name" value="Glycos_transf_1"/>
    <property type="match status" value="1"/>
</dbReference>
<dbReference type="PANTHER" id="PTHR46401:SF2">
    <property type="entry name" value="GLYCOSYLTRANSFERASE WBBK-RELATED"/>
    <property type="match status" value="1"/>
</dbReference>
<evidence type="ECO:0000256" key="1">
    <source>
        <dbReference type="ARBA" id="ARBA00022679"/>
    </source>
</evidence>
<dbReference type="GO" id="GO:0016757">
    <property type="term" value="F:glycosyltransferase activity"/>
    <property type="evidence" value="ECO:0007669"/>
    <property type="project" value="InterPro"/>
</dbReference>
<dbReference type="FunFam" id="3.40.50.2000:FF:000119">
    <property type="entry name" value="Glycosyl transferase group 1"/>
    <property type="match status" value="1"/>
</dbReference>
<gene>
    <name evidence="4" type="ORF">A3J50_00095</name>
</gene>
<dbReference type="AlphaFoldDB" id="A0A1G1WP11"/>
<reference evidence="4 5" key="1">
    <citation type="journal article" date="2016" name="Nat. Commun.">
        <title>Thousands of microbial genomes shed light on interconnected biogeochemical processes in an aquifer system.</title>
        <authorList>
            <person name="Anantharaman K."/>
            <person name="Brown C.T."/>
            <person name="Hug L.A."/>
            <person name="Sharon I."/>
            <person name="Castelle C.J."/>
            <person name="Probst A.J."/>
            <person name="Thomas B.C."/>
            <person name="Singh A."/>
            <person name="Wilkins M.J."/>
            <person name="Karaoz U."/>
            <person name="Brodie E.L."/>
            <person name="Williams K.H."/>
            <person name="Hubbard S.S."/>
            <person name="Banfield J.F."/>
        </authorList>
    </citation>
    <scope>NUCLEOTIDE SEQUENCE [LARGE SCALE GENOMIC DNA]</scope>
</reference>
<dbReference type="GO" id="GO:0009103">
    <property type="term" value="P:lipopolysaccharide biosynthetic process"/>
    <property type="evidence" value="ECO:0007669"/>
    <property type="project" value="TreeGrafter"/>
</dbReference>
<organism evidence="4 5">
    <name type="scientific">Candidatus Woykebacteria bacterium RIFCSPHIGHO2_02_FULL_43_16b</name>
    <dbReference type="NCBI Taxonomy" id="1802601"/>
    <lineage>
        <taxon>Bacteria</taxon>
        <taxon>Candidatus Woykeibacteriota</taxon>
    </lineage>
</organism>
<sequence>MLVGIDGSRASSDQKTGTENYSLSLISALIDSDRQNKYEIYLRKDVDFGVGSHDNISKKIISLPRLWTQLGLALEVALRPPELLFIPAHTLPVLRRQDMKTVVTIHDLGYEFLPEYHKFPQKFYLNKSTVYAAKKASHLIAVSEATKQDLVTKLGVDPAKITVVYEGFDSKNYKPSSNEAIEAVKQKFGLSSYLLFVGTIQPRKNLENLLRAYAKVCRKIDCDIVLSGKRGWLDGKIMELPKELGIGDKVKFLGYTTSEELPALYSGAKAFVYPSLFEGFGIPILEAFACHTPVLTSNISSMPEVAKDSALLVDPYDIDSIGECIIQIISNDVLRNQLIKRGKDRVQYFSWDKCAEETIKVFEKVYNQ</sequence>
<feature type="domain" description="Glycosyl transferase family 1" evidence="2">
    <location>
        <begin position="182"/>
        <end position="344"/>
    </location>
</feature>
<evidence type="ECO:0000259" key="2">
    <source>
        <dbReference type="Pfam" id="PF00534"/>
    </source>
</evidence>
<proteinExistence type="predicted"/>
<evidence type="ECO:0000313" key="4">
    <source>
        <dbReference type="EMBL" id="OGY29423.1"/>
    </source>
</evidence>
<dbReference type="CDD" id="cd03809">
    <property type="entry name" value="GT4_MtfB-like"/>
    <property type="match status" value="1"/>
</dbReference>
<evidence type="ECO:0000259" key="3">
    <source>
        <dbReference type="Pfam" id="PF13439"/>
    </source>
</evidence>
<name>A0A1G1WP11_9BACT</name>
<dbReference type="SUPFAM" id="SSF53756">
    <property type="entry name" value="UDP-Glycosyltransferase/glycogen phosphorylase"/>
    <property type="match status" value="1"/>
</dbReference>
<protein>
    <recommendedName>
        <fullName evidence="6">Glycosyl transferase family 1</fullName>
    </recommendedName>
</protein>
<dbReference type="InterPro" id="IPR028098">
    <property type="entry name" value="Glyco_trans_4-like_N"/>
</dbReference>
<dbReference type="Gene3D" id="3.40.50.2000">
    <property type="entry name" value="Glycogen Phosphorylase B"/>
    <property type="match status" value="2"/>
</dbReference>
<accession>A0A1G1WP11</accession>
<evidence type="ECO:0000313" key="5">
    <source>
        <dbReference type="Proteomes" id="UP000177821"/>
    </source>
</evidence>
<dbReference type="Proteomes" id="UP000177821">
    <property type="component" value="Unassembled WGS sequence"/>
</dbReference>
<feature type="domain" description="Glycosyltransferase subfamily 4-like N-terminal" evidence="3">
    <location>
        <begin position="92"/>
        <end position="170"/>
    </location>
</feature>
<evidence type="ECO:0008006" key="6">
    <source>
        <dbReference type="Google" id="ProtNLM"/>
    </source>
</evidence>
<dbReference type="PANTHER" id="PTHR46401">
    <property type="entry name" value="GLYCOSYLTRANSFERASE WBBK-RELATED"/>
    <property type="match status" value="1"/>
</dbReference>
<dbReference type="EMBL" id="MHCX01000026">
    <property type="protein sequence ID" value="OGY29423.1"/>
    <property type="molecule type" value="Genomic_DNA"/>
</dbReference>
<keyword evidence="1" id="KW-0808">Transferase</keyword>
<comment type="caution">
    <text evidence="4">The sequence shown here is derived from an EMBL/GenBank/DDBJ whole genome shotgun (WGS) entry which is preliminary data.</text>
</comment>
<dbReference type="InterPro" id="IPR001296">
    <property type="entry name" value="Glyco_trans_1"/>
</dbReference>
<dbReference type="Pfam" id="PF13439">
    <property type="entry name" value="Glyco_transf_4"/>
    <property type="match status" value="1"/>
</dbReference>